<dbReference type="GO" id="GO:0055085">
    <property type="term" value="P:transmembrane transport"/>
    <property type="evidence" value="ECO:0007669"/>
    <property type="project" value="InterPro"/>
</dbReference>
<keyword evidence="5 7" id="KW-1133">Transmembrane helix</keyword>
<dbReference type="Pfam" id="PF00528">
    <property type="entry name" value="BPD_transp_1"/>
    <property type="match status" value="1"/>
</dbReference>
<dbReference type="InterPro" id="IPR035906">
    <property type="entry name" value="MetI-like_sf"/>
</dbReference>
<gene>
    <name evidence="9" type="ORF">FXF65_06220</name>
</gene>
<evidence type="ECO:0000256" key="5">
    <source>
        <dbReference type="ARBA" id="ARBA00022989"/>
    </source>
</evidence>
<keyword evidence="2 7" id="KW-0813">Transport</keyword>
<name>A0A5D0UKB1_9ACTN</name>
<dbReference type="Proteomes" id="UP000322634">
    <property type="component" value="Unassembled WGS sequence"/>
</dbReference>
<evidence type="ECO:0000313" key="10">
    <source>
        <dbReference type="Proteomes" id="UP000322634"/>
    </source>
</evidence>
<dbReference type="AlphaFoldDB" id="A0A5D0UKB1"/>
<dbReference type="InterPro" id="IPR000515">
    <property type="entry name" value="MetI-like"/>
</dbReference>
<feature type="transmembrane region" description="Helical" evidence="7">
    <location>
        <begin position="177"/>
        <end position="197"/>
    </location>
</feature>
<proteinExistence type="inferred from homology"/>
<feature type="transmembrane region" description="Helical" evidence="7">
    <location>
        <begin position="134"/>
        <end position="157"/>
    </location>
</feature>
<keyword evidence="6 7" id="KW-0472">Membrane</keyword>
<dbReference type="EMBL" id="VSFF01000002">
    <property type="protein sequence ID" value="TYC17579.1"/>
    <property type="molecule type" value="Genomic_DNA"/>
</dbReference>
<organism evidence="9 10">
    <name type="scientific">Actinomadura syzygii</name>
    <dbReference type="NCBI Taxonomy" id="1427538"/>
    <lineage>
        <taxon>Bacteria</taxon>
        <taxon>Bacillati</taxon>
        <taxon>Actinomycetota</taxon>
        <taxon>Actinomycetes</taxon>
        <taxon>Streptosporangiales</taxon>
        <taxon>Thermomonosporaceae</taxon>
        <taxon>Actinomadura</taxon>
    </lineage>
</organism>
<protein>
    <submittedName>
        <fullName evidence="9">ABC transporter permease</fullName>
    </submittedName>
</protein>
<dbReference type="PANTHER" id="PTHR43163:SF6">
    <property type="entry name" value="DIPEPTIDE TRANSPORT SYSTEM PERMEASE PROTEIN DPPB-RELATED"/>
    <property type="match status" value="1"/>
</dbReference>
<evidence type="ECO:0000256" key="2">
    <source>
        <dbReference type="ARBA" id="ARBA00022448"/>
    </source>
</evidence>
<evidence type="ECO:0000256" key="4">
    <source>
        <dbReference type="ARBA" id="ARBA00022692"/>
    </source>
</evidence>
<dbReference type="GO" id="GO:0005886">
    <property type="term" value="C:plasma membrane"/>
    <property type="evidence" value="ECO:0007669"/>
    <property type="project" value="UniProtKB-SubCell"/>
</dbReference>
<feature type="transmembrane region" description="Helical" evidence="7">
    <location>
        <begin position="97"/>
        <end position="122"/>
    </location>
</feature>
<sequence>MGRLLLGRALALVPMLLMVSAFVFLLVRATDTDPVRQVLGDGASDAQRAELRHALGYDRPLAVQFWTWLGAAVRGDLGRSLFTDRAVLASFGERLPATLGLVAGGLLVAVAAGLPAGILAALRAGSAVDRAVTGLASLALATPGFWLALLLVLAFGVRLRWFPVVGYTPFSDDPAAWARGLVLPGVALGAPSAAVIARQARGALAETLRATYVRALRATGTSRRRIVTGYALRNAMPPVLTVIGWELSTLIAVSFVIERVFGVPGIGTLLLDGVVRNDIPVVQGGVVLVACVVVLVNLAVDVGYGLLDPKVRPR</sequence>
<reference evidence="9 10" key="1">
    <citation type="submission" date="2019-08" db="EMBL/GenBank/DDBJ databases">
        <title>Actinomadura sp. nov. CYP1-5 isolated from mountain soil.</title>
        <authorList>
            <person name="Songsumanus A."/>
            <person name="Kuncharoen N."/>
            <person name="Kudo T."/>
            <person name="Yuki M."/>
            <person name="Igarashi Y."/>
            <person name="Tanasupawat S."/>
        </authorList>
    </citation>
    <scope>NUCLEOTIDE SEQUENCE [LARGE SCALE GENOMIC DNA]</scope>
    <source>
        <strain evidence="9 10">GKU157</strain>
    </source>
</reference>
<dbReference type="PANTHER" id="PTHR43163">
    <property type="entry name" value="DIPEPTIDE TRANSPORT SYSTEM PERMEASE PROTEIN DPPB-RELATED"/>
    <property type="match status" value="1"/>
</dbReference>
<feature type="transmembrane region" description="Helical" evidence="7">
    <location>
        <begin position="239"/>
        <end position="261"/>
    </location>
</feature>
<evidence type="ECO:0000256" key="7">
    <source>
        <dbReference type="RuleBase" id="RU363032"/>
    </source>
</evidence>
<dbReference type="Pfam" id="PF19300">
    <property type="entry name" value="BPD_transp_1_N"/>
    <property type="match status" value="1"/>
</dbReference>
<dbReference type="OrthoDB" id="9778910at2"/>
<dbReference type="RefSeq" id="WP_148348722.1">
    <property type="nucleotide sequence ID" value="NZ_JBHSBF010000003.1"/>
</dbReference>
<keyword evidence="10" id="KW-1185">Reference proteome</keyword>
<feature type="transmembrane region" description="Helical" evidence="7">
    <location>
        <begin position="281"/>
        <end position="307"/>
    </location>
</feature>
<evidence type="ECO:0000256" key="6">
    <source>
        <dbReference type="ARBA" id="ARBA00023136"/>
    </source>
</evidence>
<dbReference type="SUPFAM" id="SSF161098">
    <property type="entry name" value="MetI-like"/>
    <property type="match status" value="1"/>
</dbReference>
<dbReference type="Gene3D" id="1.10.3720.10">
    <property type="entry name" value="MetI-like"/>
    <property type="match status" value="1"/>
</dbReference>
<keyword evidence="4 7" id="KW-0812">Transmembrane</keyword>
<feature type="domain" description="ABC transmembrane type-1" evidence="8">
    <location>
        <begin position="95"/>
        <end position="300"/>
    </location>
</feature>
<dbReference type="CDD" id="cd06261">
    <property type="entry name" value="TM_PBP2"/>
    <property type="match status" value="1"/>
</dbReference>
<dbReference type="InterPro" id="IPR045621">
    <property type="entry name" value="BPD_transp_1_N"/>
</dbReference>
<evidence type="ECO:0000313" key="9">
    <source>
        <dbReference type="EMBL" id="TYC17579.1"/>
    </source>
</evidence>
<comment type="subcellular location">
    <subcellularLocation>
        <location evidence="1 7">Cell membrane</location>
        <topology evidence="1 7">Multi-pass membrane protein</topology>
    </subcellularLocation>
</comment>
<comment type="similarity">
    <text evidence="7">Belongs to the binding-protein-dependent transport system permease family.</text>
</comment>
<evidence type="ECO:0000256" key="1">
    <source>
        <dbReference type="ARBA" id="ARBA00004651"/>
    </source>
</evidence>
<accession>A0A5D0UKB1</accession>
<evidence type="ECO:0000259" key="8">
    <source>
        <dbReference type="PROSITE" id="PS50928"/>
    </source>
</evidence>
<evidence type="ECO:0000256" key="3">
    <source>
        <dbReference type="ARBA" id="ARBA00022475"/>
    </source>
</evidence>
<dbReference type="PROSITE" id="PS50928">
    <property type="entry name" value="ABC_TM1"/>
    <property type="match status" value="1"/>
</dbReference>
<comment type="caution">
    <text evidence="9">The sequence shown here is derived from an EMBL/GenBank/DDBJ whole genome shotgun (WGS) entry which is preliminary data.</text>
</comment>
<keyword evidence="3" id="KW-1003">Cell membrane</keyword>